<reference evidence="1 2" key="1">
    <citation type="submission" date="2020-08" db="EMBL/GenBank/DDBJ databases">
        <title>Genomic Encyclopedia of Type Strains, Phase III (KMG-III): the genomes of soil and plant-associated and newly described type strains.</title>
        <authorList>
            <person name="Whitman W."/>
        </authorList>
    </citation>
    <scope>NUCLEOTIDE SEQUENCE [LARGE SCALE GENOMIC DNA]</scope>
    <source>
        <strain evidence="1 2">CECT 3266</strain>
    </source>
</reference>
<comment type="caution">
    <text evidence="1">The sequence shown here is derived from an EMBL/GenBank/DDBJ whole genome shotgun (WGS) entry which is preliminary data.</text>
</comment>
<evidence type="ECO:0000313" key="2">
    <source>
        <dbReference type="Proteomes" id="UP000556084"/>
    </source>
</evidence>
<organism evidence="1 2">
    <name type="scientific">Streptomyces olivoverticillatus</name>
    <dbReference type="NCBI Taxonomy" id="66427"/>
    <lineage>
        <taxon>Bacteria</taxon>
        <taxon>Bacillati</taxon>
        <taxon>Actinomycetota</taxon>
        <taxon>Actinomycetes</taxon>
        <taxon>Kitasatosporales</taxon>
        <taxon>Streptomycetaceae</taxon>
        <taxon>Streptomyces</taxon>
    </lineage>
</organism>
<dbReference type="AlphaFoldDB" id="A0A7W7PJV7"/>
<gene>
    <name evidence="1" type="ORF">FHS39_002587</name>
</gene>
<name>A0A7W7PJV7_9ACTN</name>
<dbReference type="EMBL" id="JACHJH010000003">
    <property type="protein sequence ID" value="MBB4893556.1"/>
    <property type="molecule type" value="Genomic_DNA"/>
</dbReference>
<sequence length="72" mass="8033">MYEIPPKRRAVRRAVTRADVEAAEAQATFTTRLIEAIETDPEVRAAVLRLVAGARRMSRPTTTTPIRRGGTR</sequence>
<dbReference type="Proteomes" id="UP000556084">
    <property type="component" value="Unassembled WGS sequence"/>
</dbReference>
<proteinExistence type="predicted"/>
<keyword evidence="2" id="KW-1185">Reference proteome</keyword>
<protein>
    <submittedName>
        <fullName evidence="1">HD-like signal output (HDOD) protein</fullName>
    </submittedName>
</protein>
<accession>A0A7W7PJV7</accession>
<evidence type="ECO:0000313" key="1">
    <source>
        <dbReference type="EMBL" id="MBB4893556.1"/>
    </source>
</evidence>